<dbReference type="InterPro" id="IPR008638">
    <property type="entry name" value="FhaB/CdiA-like_TPS"/>
</dbReference>
<accession>A0A2T1EBP2</accession>
<protein>
    <recommendedName>
        <fullName evidence="3">Filamentous haemagglutinin FhaB/tRNA nuclease CdiA-like TPS domain-containing protein</fullName>
    </recommendedName>
</protein>
<keyword evidence="2" id="KW-0732">Signal</keyword>
<organism evidence="4 5">
    <name type="scientific">Stenomitos frigidus ULC18</name>
    <dbReference type="NCBI Taxonomy" id="2107698"/>
    <lineage>
        <taxon>Bacteria</taxon>
        <taxon>Bacillati</taxon>
        <taxon>Cyanobacteriota</taxon>
        <taxon>Cyanophyceae</taxon>
        <taxon>Leptolyngbyales</taxon>
        <taxon>Leptolyngbyaceae</taxon>
        <taxon>Stenomitos</taxon>
    </lineage>
</organism>
<dbReference type="InterPro" id="IPR011050">
    <property type="entry name" value="Pectin_lyase_fold/virulence"/>
</dbReference>
<dbReference type="InterPro" id="IPR012334">
    <property type="entry name" value="Pectin_lyas_fold"/>
</dbReference>
<reference evidence="5" key="1">
    <citation type="submission" date="2018-02" db="EMBL/GenBank/DDBJ databases">
        <authorList>
            <person name="Moore K."/>
            <person name="Momper L."/>
        </authorList>
    </citation>
    <scope>NUCLEOTIDE SEQUENCE [LARGE SCALE GENOMIC DNA]</scope>
    <source>
        <strain evidence="5">ULC18</strain>
    </source>
</reference>
<dbReference type="EMBL" id="PVWK01000055">
    <property type="protein sequence ID" value="PSB30150.1"/>
    <property type="molecule type" value="Genomic_DNA"/>
</dbReference>
<dbReference type="Gene3D" id="2.160.20.10">
    <property type="entry name" value="Single-stranded right-handed beta-helix, Pectin lyase-like"/>
    <property type="match status" value="1"/>
</dbReference>
<evidence type="ECO:0000256" key="2">
    <source>
        <dbReference type="SAM" id="SignalP"/>
    </source>
</evidence>
<evidence type="ECO:0000313" key="5">
    <source>
        <dbReference type="Proteomes" id="UP000239576"/>
    </source>
</evidence>
<dbReference type="RefSeq" id="WP_106256035.1">
    <property type="nucleotide sequence ID" value="NZ_CAWNSW010000027.1"/>
</dbReference>
<reference evidence="4 5" key="2">
    <citation type="submission" date="2018-03" db="EMBL/GenBank/DDBJ databases">
        <title>The ancient ancestry and fast evolution of plastids.</title>
        <authorList>
            <person name="Moore K.R."/>
            <person name="Magnabosco C."/>
            <person name="Momper L."/>
            <person name="Gold D.A."/>
            <person name="Bosak T."/>
            <person name="Fournier G.P."/>
        </authorList>
    </citation>
    <scope>NUCLEOTIDE SEQUENCE [LARGE SCALE GENOMIC DNA]</scope>
    <source>
        <strain evidence="4 5">ULC18</strain>
    </source>
</reference>
<dbReference type="Proteomes" id="UP000239576">
    <property type="component" value="Unassembled WGS sequence"/>
</dbReference>
<comment type="caution">
    <text evidence="4">The sequence shown here is derived from an EMBL/GenBank/DDBJ whole genome shotgun (WGS) entry which is preliminary data.</text>
</comment>
<name>A0A2T1EBP2_9CYAN</name>
<dbReference type="OrthoDB" id="524333at2"/>
<proteinExistence type="predicted"/>
<gene>
    <name evidence="4" type="ORF">C7B82_09340</name>
</gene>
<dbReference type="Pfam" id="PF05860">
    <property type="entry name" value="TPS"/>
    <property type="match status" value="1"/>
</dbReference>
<dbReference type="SMART" id="SM00912">
    <property type="entry name" value="Haemagg_act"/>
    <property type="match status" value="1"/>
</dbReference>
<dbReference type="AlphaFoldDB" id="A0A2T1EBP2"/>
<evidence type="ECO:0000259" key="3">
    <source>
        <dbReference type="SMART" id="SM00912"/>
    </source>
</evidence>
<evidence type="ECO:0000256" key="1">
    <source>
        <dbReference type="SAM" id="MobiDB-lite"/>
    </source>
</evidence>
<dbReference type="NCBIfam" id="TIGR01901">
    <property type="entry name" value="adhes_NPXG"/>
    <property type="match status" value="1"/>
</dbReference>
<sequence length="1044" mass="106616">MTPTRAVANLLLSSTVVFGALHSAARAQVVPASNDANTIVTPSGNTFDITGGTTAGTNLFHSFQTFGLNADQIANFRANPAIQNILGRVVGGDASVINGLIRVTGSNANLYLMNPAGIVFGANARLDVAGSFTATTANGIGLGDRWFNAIGSNDYANLIGNPGSFALTMSQPGSIINAGNLAVGTGQSITLLGGTVINTGTLTAPGGNIIVAAVPGEKLVRISQDGSLLNLALPVDTGTAVKALPFTPLTLPQLLTGGNSGSATGLTVENGLVKLIGSGLQVQNGDVVAKTVTAQTATLAAANSLTLPESQLRVTDDLHLLANNAVIVRDSVTNPVNIRAGGNLTIQGDQTVDIFALHHAASSLVSGGDMVLRSTQTISGDAHYFAGGSLKFEQLNGNPGNVFSPYDPIILAAGDVTLGDYTGASLHILAGGSVTLGNVVINAPGIAAETINPANAALFNGSRTFASLAPITRADGSPLYVNVTPTVDNDGNIQRIPTAANQLVIDGRNPTLDVRAGIDWNQLGGLPVNRSIPTPLPNSAPSSNQPTFTAPTSANITVNSIEVNGVLGSDISTPGNPGFVLLTNQYKPNTALTGGAIQVVGTLPTGTPATSIRCVDCSTRNFVVGTLAIDSRSAINLGNIEATRSSAAAQSSSTNNINVDLAAVGNIATASIIATGLNPSDYAASSVVLRSTAGDIRVSIISASSNGVNIKAAGLFQATGVARTRFNDPRPRATSSAPGTPLYNFLIARGVPATAIPSSIMVLYDASLYENSSILVTQGGSVVIQYGDASRTLFDTSTTNSQGGAFLRGIIRGGDAAFSLGPRVSGSIISGQEPYAVGVFTGGNLQYQPVTAQNVNFNQFSNRSNLYFNQQYAPLMFGSADFPVDVSGLVGGITFTTGTDSVLYGSIQNLSFPAIPKQPNPVTGGVPTVDRLAALRQRFQGEDGQVAQRQLTAQEKEAVCGAAATIAVVPSGQRGGATGDNPSRTTAGAATSAQTDCRQSNDDGQILKLLEDEPGASQNKQLELDSLPTPAATDPHSAPTRNLK</sequence>
<feature type="domain" description="Filamentous haemagglutinin FhaB/tRNA nuclease CdiA-like TPS" evidence="3">
    <location>
        <begin position="31"/>
        <end position="143"/>
    </location>
</feature>
<feature type="signal peptide" evidence="2">
    <location>
        <begin position="1"/>
        <end position="19"/>
    </location>
</feature>
<dbReference type="SUPFAM" id="SSF51126">
    <property type="entry name" value="Pectin lyase-like"/>
    <property type="match status" value="1"/>
</dbReference>
<feature type="region of interest" description="Disordered" evidence="1">
    <location>
        <begin position="971"/>
        <end position="1044"/>
    </location>
</feature>
<evidence type="ECO:0000313" key="4">
    <source>
        <dbReference type="EMBL" id="PSB30150.1"/>
    </source>
</evidence>
<feature type="compositionally biased region" description="Polar residues" evidence="1">
    <location>
        <begin position="980"/>
        <end position="998"/>
    </location>
</feature>
<keyword evidence="5" id="KW-1185">Reference proteome</keyword>
<feature type="chain" id="PRO_5015721898" description="Filamentous haemagglutinin FhaB/tRNA nuclease CdiA-like TPS domain-containing protein" evidence="2">
    <location>
        <begin position="20"/>
        <end position="1044"/>
    </location>
</feature>